<dbReference type="EMBL" id="AYKW01000012">
    <property type="protein sequence ID" value="PIL31049.1"/>
    <property type="molecule type" value="Genomic_DNA"/>
</dbReference>
<evidence type="ECO:0000313" key="2">
    <source>
        <dbReference type="Proteomes" id="UP000230002"/>
    </source>
</evidence>
<dbReference type="OrthoDB" id="2691249at2759"/>
<protein>
    <submittedName>
        <fullName evidence="1">Uncharacterized protein</fullName>
    </submittedName>
</protein>
<organism evidence="1 2">
    <name type="scientific">Ganoderma sinense ZZ0214-1</name>
    <dbReference type="NCBI Taxonomy" id="1077348"/>
    <lineage>
        <taxon>Eukaryota</taxon>
        <taxon>Fungi</taxon>
        <taxon>Dikarya</taxon>
        <taxon>Basidiomycota</taxon>
        <taxon>Agaricomycotina</taxon>
        <taxon>Agaricomycetes</taxon>
        <taxon>Polyporales</taxon>
        <taxon>Polyporaceae</taxon>
        <taxon>Ganoderma</taxon>
    </lineage>
</organism>
<accession>A0A2G8SBB2</accession>
<keyword evidence="2" id="KW-1185">Reference proteome</keyword>
<reference evidence="1 2" key="1">
    <citation type="journal article" date="2015" name="Sci. Rep.">
        <title>Chromosome-level genome map provides insights into diverse defense mechanisms in the medicinal fungus Ganoderma sinense.</title>
        <authorList>
            <person name="Zhu Y."/>
            <person name="Xu J."/>
            <person name="Sun C."/>
            <person name="Zhou S."/>
            <person name="Xu H."/>
            <person name="Nelson D.R."/>
            <person name="Qian J."/>
            <person name="Song J."/>
            <person name="Luo H."/>
            <person name="Xiang L."/>
            <person name="Li Y."/>
            <person name="Xu Z."/>
            <person name="Ji A."/>
            <person name="Wang L."/>
            <person name="Lu S."/>
            <person name="Hayward A."/>
            <person name="Sun W."/>
            <person name="Li X."/>
            <person name="Schwartz D.C."/>
            <person name="Wang Y."/>
            <person name="Chen S."/>
        </authorList>
    </citation>
    <scope>NUCLEOTIDE SEQUENCE [LARGE SCALE GENOMIC DNA]</scope>
    <source>
        <strain evidence="1 2">ZZ0214-1</strain>
    </source>
</reference>
<sequence>MAMTTATVAIAHPAQNPTFKFPEILKSKYTTLRVRVGARDEAQDNHLRALVLALVLAHYLLHTAGDHARAMLQTCEQLAAALAVTSASSGEGASTASVGNAPLGLWVGERFLELYKRCGKEASVQRQTIVNARLAKAVEELAARGMPS</sequence>
<proteinExistence type="predicted"/>
<evidence type="ECO:0000313" key="1">
    <source>
        <dbReference type="EMBL" id="PIL31049.1"/>
    </source>
</evidence>
<dbReference type="Proteomes" id="UP000230002">
    <property type="component" value="Unassembled WGS sequence"/>
</dbReference>
<name>A0A2G8SBB2_9APHY</name>
<dbReference type="AlphaFoldDB" id="A0A2G8SBB2"/>
<gene>
    <name evidence="1" type="ORF">GSI_05745</name>
</gene>
<comment type="caution">
    <text evidence="1">The sequence shown here is derived from an EMBL/GenBank/DDBJ whole genome shotgun (WGS) entry which is preliminary data.</text>
</comment>